<evidence type="ECO:0000313" key="3">
    <source>
        <dbReference type="Proteomes" id="UP000266673"/>
    </source>
</evidence>
<comment type="caution">
    <text evidence="2">The sequence shown here is derived from an EMBL/GenBank/DDBJ whole genome shotgun (WGS) entry which is preliminary data.</text>
</comment>
<evidence type="ECO:0000256" key="1">
    <source>
        <dbReference type="SAM" id="Phobius"/>
    </source>
</evidence>
<organism evidence="2 3">
    <name type="scientific">Gigaspora rosea</name>
    <dbReference type="NCBI Taxonomy" id="44941"/>
    <lineage>
        <taxon>Eukaryota</taxon>
        <taxon>Fungi</taxon>
        <taxon>Fungi incertae sedis</taxon>
        <taxon>Mucoromycota</taxon>
        <taxon>Glomeromycotina</taxon>
        <taxon>Glomeromycetes</taxon>
        <taxon>Diversisporales</taxon>
        <taxon>Gigasporaceae</taxon>
        <taxon>Gigaspora</taxon>
    </lineage>
</organism>
<accession>A0A397W1W5</accession>
<keyword evidence="3" id="KW-1185">Reference proteome</keyword>
<protein>
    <submittedName>
        <fullName evidence="2">Uncharacterized protein</fullName>
    </submittedName>
</protein>
<reference evidence="2 3" key="1">
    <citation type="submission" date="2018-06" db="EMBL/GenBank/DDBJ databases">
        <title>Comparative genomics reveals the genomic features of Rhizophagus irregularis, R. cerebriforme, R. diaphanum and Gigaspora rosea, and their symbiotic lifestyle signature.</title>
        <authorList>
            <person name="Morin E."/>
            <person name="San Clemente H."/>
            <person name="Chen E.C.H."/>
            <person name="De La Providencia I."/>
            <person name="Hainaut M."/>
            <person name="Kuo A."/>
            <person name="Kohler A."/>
            <person name="Murat C."/>
            <person name="Tang N."/>
            <person name="Roy S."/>
            <person name="Loubradou J."/>
            <person name="Henrissat B."/>
            <person name="Grigoriev I.V."/>
            <person name="Corradi N."/>
            <person name="Roux C."/>
            <person name="Martin F.M."/>
        </authorList>
    </citation>
    <scope>NUCLEOTIDE SEQUENCE [LARGE SCALE GENOMIC DNA]</scope>
    <source>
        <strain evidence="2 3">DAOM 194757</strain>
    </source>
</reference>
<feature type="transmembrane region" description="Helical" evidence="1">
    <location>
        <begin position="88"/>
        <end position="111"/>
    </location>
</feature>
<name>A0A397W1W5_9GLOM</name>
<sequence length="118" mass="13731">MYRNWVFRLPHFFWRLWCESSGSSTFSFMVWVFGFLGFFYASFSVYGVNLQVSRFFHVYFSVYGVGLWASSTFILAFIVWVFRMFNEVVVVGVAVIGVADAIGTVANLPLVRCWKRQC</sequence>
<keyword evidence="1" id="KW-1133">Transmembrane helix</keyword>
<feature type="transmembrane region" description="Helical" evidence="1">
    <location>
        <begin position="60"/>
        <end position="82"/>
    </location>
</feature>
<dbReference type="EMBL" id="QKWP01000141">
    <property type="protein sequence ID" value="RIB26273.1"/>
    <property type="molecule type" value="Genomic_DNA"/>
</dbReference>
<proteinExistence type="predicted"/>
<keyword evidence="1" id="KW-0472">Membrane</keyword>
<keyword evidence="1" id="KW-0812">Transmembrane</keyword>
<evidence type="ECO:0000313" key="2">
    <source>
        <dbReference type="EMBL" id="RIB26273.1"/>
    </source>
</evidence>
<gene>
    <name evidence="2" type="ORF">C2G38_2163740</name>
</gene>
<dbReference type="Proteomes" id="UP000266673">
    <property type="component" value="Unassembled WGS sequence"/>
</dbReference>
<feature type="transmembrane region" description="Helical" evidence="1">
    <location>
        <begin position="28"/>
        <end position="48"/>
    </location>
</feature>
<dbReference type="AlphaFoldDB" id="A0A397W1W5"/>